<evidence type="ECO:0000313" key="3">
    <source>
        <dbReference type="Proteomes" id="UP000712600"/>
    </source>
</evidence>
<protein>
    <submittedName>
        <fullName evidence="2">Uncharacterized protein</fullName>
    </submittedName>
</protein>
<organism evidence="2 3">
    <name type="scientific">Brassica cretica</name>
    <name type="common">Mustard</name>
    <dbReference type="NCBI Taxonomy" id="69181"/>
    <lineage>
        <taxon>Eukaryota</taxon>
        <taxon>Viridiplantae</taxon>
        <taxon>Streptophyta</taxon>
        <taxon>Embryophyta</taxon>
        <taxon>Tracheophyta</taxon>
        <taxon>Spermatophyta</taxon>
        <taxon>Magnoliopsida</taxon>
        <taxon>eudicotyledons</taxon>
        <taxon>Gunneridae</taxon>
        <taxon>Pentapetalae</taxon>
        <taxon>rosids</taxon>
        <taxon>malvids</taxon>
        <taxon>Brassicales</taxon>
        <taxon>Brassicaceae</taxon>
        <taxon>Brassiceae</taxon>
        <taxon>Brassica</taxon>
    </lineage>
</organism>
<accession>A0A8S9RBY6</accession>
<feature type="region of interest" description="Disordered" evidence="1">
    <location>
        <begin position="55"/>
        <end position="116"/>
    </location>
</feature>
<reference evidence="2" key="1">
    <citation type="submission" date="2019-12" db="EMBL/GenBank/DDBJ databases">
        <title>Genome sequencing and annotation of Brassica cretica.</title>
        <authorList>
            <person name="Studholme D.J."/>
            <person name="Sarris P."/>
        </authorList>
    </citation>
    <scope>NUCLEOTIDE SEQUENCE</scope>
    <source>
        <strain evidence="2">PFS-109/04</strain>
        <tissue evidence="2">Leaf</tissue>
    </source>
</reference>
<dbReference type="AlphaFoldDB" id="A0A8S9RBY6"/>
<evidence type="ECO:0000313" key="2">
    <source>
        <dbReference type="EMBL" id="KAF3570276.1"/>
    </source>
</evidence>
<proteinExistence type="predicted"/>
<name>A0A8S9RBY6_BRACR</name>
<feature type="region of interest" description="Disordered" evidence="1">
    <location>
        <begin position="1"/>
        <end position="26"/>
    </location>
</feature>
<dbReference type="Proteomes" id="UP000712600">
    <property type="component" value="Unassembled WGS sequence"/>
</dbReference>
<feature type="region of interest" description="Disordered" evidence="1">
    <location>
        <begin position="134"/>
        <end position="169"/>
    </location>
</feature>
<sequence>MRYSNPDSKGVILIPPEGHIRHRRRRDVEHHLVSVASSTPPVDYSEVMTPRHAPSLRTRGQDHFPPAVSSHLRSSHRRSGRSVDPFNRLPVVSPLLQYPRPQSPSPVTVSGGEQAPQKQLAYRLGLDRVKWKAKRKEERLKEEAPAPAKPSRRKRSVALFEREGVVGES</sequence>
<gene>
    <name evidence="2" type="ORF">F2Q69_00058685</name>
</gene>
<feature type="compositionally biased region" description="Basic and acidic residues" evidence="1">
    <location>
        <begin position="134"/>
        <end position="144"/>
    </location>
</feature>
<feature type="compositionally biased region" description="Basic and acidic residues" evidence="1">
    <location>
        <begin position="160"/>
        <end position="169"/>
    </location>
</feature>
<dbReference type="EMBL" id="QGKX02000095">
    <property type="protein sequence ID" value="KAF3570276.1"/>
    <property type="molecule type" value="Genomic_DNA"/>
</dbReference>
<evidence type="ECO:0000256" key="1">
    <source>
        <dbReference type="SAM" id="MobiDB-lite"/>
    </source>
</evidence>
<comment type="caution">
    <text evidence="2">The sequence shown here is derived from an EMBL/GenBank/DDBJ whole genome shotgun (WGS) entry which is preliminary data.</text>
</comment>